<dbReference type="RefSeq" id="WP_141147096.1">
    <property type="nucleotide sequence ID" value="NZ_VHLG01000001.1"/>
</dbReference>
<reference evidence="7 8" key="1">
    <citation type="submission" date="2019-06" db="EMBL/GenBank/DDBJ databases">
        <authorList>
            <person name="Li M."/>
        </authorList>
    </citation>
    <scope>NUCLEOTIDE SEQUENCE [LARGE SCALE GENOMIC DNA]</scope>
    <source>
        <strain evidence="7 8">BGMRC2036</strain>
    </source>
</reference>
<organism evidence="7 8">
    <name type="scientific">Martelella alba</name>
    <dbReference type="NCBI Taxonomy" id="2590451"/>
    <lineage>
        <taxon>Bacteria</taxon>
        <taxon>Pseudomonadati</taxon>
        <taxon>Pseudomonadota</taxon>
        <taxon>Alphaproteobacteria</taxon>
        <taxon>Hyphomicrobiales</taxon>
        <taxon>Aurantimonadaceae</taxon>
        <taxon>Martelella</taxon>
    </lineage>
</organism>
<evidence type="ECO:0000256" key="2">
    <source>
        <dbReference type="ARBA" id="ARBA00022475"/>
    </source>
</evidence>
<dbReference type="PANTHER" id="PTHR30086">
    <property type="entry name" value="ARGININE EXPORTER PROTEIN ARGO"/>
    <property type="match status" value="1"/>
</dbReference>
<dbReference type="Proteomes" id="UP000318801">
    <property type="component" value="Unassembled WGS sequence"/>
</dbReference>
<dbReference type="InterPro" id="IPR001123">
    <property type="entry name" value="LeuE-type"/>
</dbReference>
<feature type="transmembrane region" description="Helical" evidence="6">
    <location>
        <begin position="138"/>
        <end position="162"/>
    </location>
</feature>
<dbReference type="EMBL" id="VHLG01000001">
    <property type="protein sequence ID" value="TPW33161.1"/>
    <property type="molecule type" value="Genomic_DNA"/>
</dbReference>
<evidence type="ECO:0000256" key="4">
    <source>
        <dbReference type="ARBA" id="ARBA00022989"/>
    </source>
</evidence>
<comment type="subcellular location">
    <subcellularLocation>
        <location evidence="1">Cell membrane</location>
        <topology evidence="1">Multi-pass membrane protein</topology>
    </subcellularLocation>
</comment>
<keyword evidence="2" id="KW-1003">Cell membrane</keyword>
<dbReference type="GO" id="GO:0015171">
    <property type="term" value="F:amino acid transmembrane transporter activity"/>
    <property type="evidence" value="ECO:0007669"/>
    <property type="project" value="TreeGrafter"/>
</dbReference>
<sequence length="199" mass="22355">MTQEILLALIGLALAAYLPPGPDNLYVMSLAEKGRRRAIMPSISGLVFGQISLQIWAACLTGAVMFAMPHLNLFLRGVGLLIFIFMAISLWRSLPADRVLFVTEGRYFSETLMLQWISPRQWFTALALFLLYTNEARFLLWFPVAIAICAAVRLIASLAWLLMGRQMQAVCNRAHCSKLARTAPVLLLVATQVPLWLFW</sequence>
<feature type="transmembrane region" description="Helical" evidence="6">
    <location>
        <begin position="39"/>
        <end position="66"/>
    </location>
</feature>
<evidence type="ECO:0000313" key="8">
    <source>
        <dbReference type="Proteomes" id="UP000318801"/>
    </source>
</evidence>
<evidence type="ECO:0000313" key="7">
    <source>
        <dbReference type="EMBL" id="TPW33161.1"/>
    </source>
</evidence>
<evidence type="ECO:0000256" key="1">
    <source>
        <dbReference type="ARBA" id="ARBA00004651"/>
    </source>
</evidence>
<protein>
    <recommendedName>
        <fullName evidence="9">Threonine/homoserine/homoserine lactone efflux protein</fullName>
    </recommendedName>
</protein>
<evidence type="ECO:0008006" key="9">
    <source>
        <dbReference type="Google" id="ProtNLM"/>
    </source>
</evidence>
<dbReference type="PANTHER" id="PTHR30086:SF20">
    <property type="entry name" value="ARGININE EXPORTER PROTEIN ARGO-RELATED"/>
    <property type="match status" value="1"/>
</dbReference>
<evidence type="ECO:0000256" key="5">
    <source>
        <dbReference type="ARBA" id="ARBA00023136"/>
    </source>
</evidence>
<keyword evidence="4 6" id="KW-1133">Transmembrane helix</keyword>
<keyword evidence="3 6" id="KW-0812">Transmembrane</keyword>
<evidence type="ECO:0000256" key="6">
    <source>
        <dbReference type="SAM" id="Phobius"/>
    </source>
</evidence>
<proteinExistence type="predicted"/>
<dbReference type="GO" id="GO:0005886">
    <property type="term" value="C:plasma membrane"/>
    <property type="evidence" value="ECO:0007669"/>
    <property type="project" value="UniProtKB-SubCell"/>
</dbReference>
<accession>A0A506UIJ9</accession>
<feature type="transmembrane region" description="Helical" evidence="6">
    <location>
        <begin position="73"/>
        <end position="91"/>
    </location>
</feature>
<dbReference type="GO" id="GO:0033228">
    <property type="term" value="P:cysteine export across plasma membrane"/>
    <property type="evidence" value="ECO:0007669"/>
    <property type="project" value="TreeGrafter"/>
</dbReference>
<comment type="caution">
    <text evidence="7">The sequence shown here is derived from an EMBL/GenBank/DDBJ whole genome shotgun (WGS) entry which is preliminary data.</text>
</comment>
<name>A0A506UIJ9_9HYPH</name>
<gene>
    <name evidence="7" type="ORF">FJU08_00925</name>
</gene>
<evidence type="ECO:0000256" key="3">
    <source>
        <dbReference type="ARBA" id="ARBA00022692"/>
    </source>
</evidence>
<keyword evidence="5 6" id="KW-0472">Membrane</keyword>
<dbReference type="AlphaFoldDB" id="A0A506UIJ9"/>
<keyword evidence="8" id="KW-1185">Reference proteome</keyword>